<evidence type="ECO:0000256" key="1">
    <source>
        <dbReference type="SAM" id="Phobius"/>
    </source>
</evidence>
<name>A0AAI9K3L6_9FIRM</name>
<gene>
    <name evidence="2" type="ORF">COEU31_10610</name>
</gene>
<proteinExistence type="predicted"/>
<keyword evidence="1" id="KW-1133">Transmembrane helix</keyword>
<protein>
    <submittedName>
        <fullName evidence="2">Uncharacterized protein</fullName>
    </submittedName>
</protein>
<sequence length="66" mass="7358">MAVDMRNGDVMKWFRYLVTGVCTGVIVVLLVPVAVCGICAYGVWRLLNMVTGGNKEPRRTMIKQNL</sequence>
<evidence type="ECO:0000313" key="3">
    <source>
        <dbReference type="Proteomes" id="UP000660047"/>
    </source>
</evidence>
<organism evidence="2 3">
    <name type="scientific">Coprococcus eutactus</name>
    <dbReference type="NCBI Taxonomy" id="33043"/>
    <lineage>
        <taxon>Bacteria</taxon>
        <taxon>Bacillati</taxon>
        <taxon>Bacillota</taxon>
        <taxon>Clostridia</taxon>
        <taxon>Lachnospirales</taxon>
        <taxon>Lachnospiraceae</taxon>
        <taxon>Coprococcus</taxon>
    </lineage>
</organism>
<evidence type="ECO:0000313" key="2">
    <source>
        <dbReference type="EMBL" id="GFO94015.1"/>
    </source>
</evidence>
<reference evidence="2" key="1">
    <citation type="submission" date="2020-06" db="EMBL/GenBank/DDBJ databases">
        <title>Characterization of fructooligosaccharide metabolism and fructooligosaccharide-degrading enzymes in human commensal butyrate producers.</title>
        <authorList>
            <person name="Tanno H."/>
            <person name="Fujii T."/>
            <person name="Hirano K."/>
            <person name="Maeno S."/>
            <person name="Tonozuka T."/>
            <person name="Sakamoto M."/>
            <person name="Ohkuma M."/>
            <person name="Tochio T."/>
            <person name="Endo A."/>
        </authorList>
    </citation>
    <scope>NUCLEOTIDE SEQUENCE</scope>
    <source>
        <strain evidence="2">JCM 31265</strain>
    </source>
</reference>
<dbReference type="AlphaFoldDB" id="A0AAI9K3L6"/>
<dbReference type="RefSeq" id="WP_015533727.1">
    <property type="nucleotide sequence ID" value="NZ_BLYL01000004.1"/>
</dbReference>
<accession>A0AAI9K3L6</accession>
<comment type="caution">
    <text evidence="2">The sequence shown here is derived from an EMBL/GenBank/DDBJ whole genome shotgun (WGS) entry which is preliminary data.</text>
</comment>
<keyword evidence="1" id="KW-0472">Membrane</keyword>
<feature type="transmembrane region" description="Helical" evidence="1">
    <location>
        <begin position="16"/>
        <end position="44"/>
    </location>
</feature>
<keyword evidence="1" id="KW-0812">Transmembrane</keyword>
<dbReference type="Proteomes" id="UP000660047">
    <property type="component" value="Unassembled WGS sequence"/>
</dbReference>
<dbReference type="EMBL" id="BLYL01000004">
    <property type="protein sequence ID" value="GFO94015.1"/>
    <property type="molecule type" value="Genomic_DNA"/>
</dbReference>